<dbReference type="PANTHER" id="PTHR43355">
    <property type="entry name" value="FLAVIN REDUCTASE (NADPH)"/>
    <property type="match status" value="1"/>
</dbReference>
<dbReference type="Pfam" id="PF13460">
    <property type="entry name" value="NAD_binding_10"/>
    <property type="match status" value="1"/>
</dbReference>
<dbReference type="GO" id="GO:0042602">
    <property type="term" value="F:riboflavin reductase (NADPH) activity"/>
    <property type="evidence" value="ECO:0007669"/>
    <property type="project" value="TreeGrafter"/>
</dbReference>
<accession>A0A086TKG7</accession>
<keyword evidence="4" id="KW-1185">Reference proteome</keyword>
<dbReference type="GO" id="GO:0004074">
    <property type="term" value="F:biliverdin reductase [NAD(P)H] activity"/>
    <property type="evidence" value="ECO:0007669"/>
    <property type="project" value="TreeGrafter"/>
</dbReference>
<comment type="similarity">
    <text evidence="1">Belongs to the avfA family.</text>
</comment>
<dbReference type="InterPro" id="IPR036291">
    <property type="entry name" value="NAD(P)-bd_dom_sf"/>
</dbReference>
<dbReference type="InterPro" id="IPR016040">
    <property type="entry name" value="NAD(P)-bd_dom"/>
</dbReference>
<name>A0A086TKG7_9FUNG</name>
<evidence type="ECO:0000259" key="2">
    <source>
        <dbReference type="Pfam" id="PF13460"/>
    </source>
</evidence>
<dbReference type="Proteomes" id="UP000243308">
    <property type="component" value="Unassembled WGS sequence"/>
</dbReference>
<organism evidence="3 4">
    <name type="scientific">Podila verticillata NRRL 6337</name>
    <dbReference type="NCBI Taxonomy" id="1069443"/>
    <lineage>
        <taxon>Eukaryota</taxon>
        <taxon>Fungi</taxon>
        <taxon>Fungi incertae sedis</taxon>
        <taxon>Mucoromycota</taxon>
        <taxon>Mortierellomycotina</taxon>
        <taxon>Mortierellomycetes</taxon>
        <taxon>Mortierellales</taxon>
        <taxon>Mortierellaceae</taxon>
        <taxon>Podila</taxon>
    </lineage>
</organism>
<feature type="domain" description="NAD(P)-binding" evidence="2">
    <location>
        <begin position="12"/>
        <end position="246"/>
    </location>
</feature>
<evidence type="ECO:0000313" key="3">
    <source>
        <dbReference type="EMBL" id="KFH62444.1"/>
    </source>
</evidence>
<sequence>MTASSDFISFFGATGGCTNAALVHTLNAGIHVRALARTPSKLTDMLLAQGISQATIDSQLTIIKGDIASMPAIKYVLLSDKDHTLASQIMSGVGGTPQLRWSLKRPVTIDNPEICATTTKNIVQALHEIYTEHPSTATHKPSIVVISTTGVSDIKEDVPFGFRTMYHVALADPHKDKKVMEKIITENATGPDAVFSGAIAVRPSFLKGDHKIKGGKGWEKVKVGHEAKPAVGYTIHRADVGEWIFEETIKTDGQRWFGQKVTLTN</sequence>
<gene>
    <name evidence="3" type="ORF">MVEG_11653</name>
</gene>
<dbReference type="PANTHER" id="PTHR43355:SF2">
    <property type="entry name" value="FLAVIN REDUCTASE (NADPH)"/>
    <property type="match status" value="1"/>
</dbReference>
<dbReference type="EMBL" id="KN042432">
    <property type="protein sequence ID" value="KFH62444.1"/>
    <property type="molecule type" value="Genomic_DNA"/>
</dbReference>
<dbReference type="InterPro" id="IPR051606">
    <property type="entry name" value="Polyketide_Oxido-like"/>
</dbReference>
<evidence type="ECO:0000256" key="1">
    <source>
        <dbReference type="ARBA" id="ARBA00038376"/>
    </source>
</evidence>
<dbReference type="SUPFAM" id="SSF51735">
    <property type="entry name" value="NAD(P)-binding Rossmann-fold domains"/>
    <property type="match status" value="1"/>
</dbReference>
<proteinExistence type="inferred from homology"/>
<reference evidence="3 4" key="1">
    <citation type="submission" date="2011-02" db="EMBL/GenBank/DDBJ databases">
        <title>The Genome Sequence of Mortierella verticillata NRRL 6337.</title>
        <authorList>
            <consortium name="The Broad Institute Genome Sequencing Platform"/>
            <person name="Russ C."/>
            <person name="Cuomo C."/>
            <person name="Burger G."/>
            <person name="Gray M.W."/>
            <person name="Holland P.W.H."/>
            <person name="King N."/>
            <person name="Lang F.B.F."/>
            <person name="Roger A.J."/>
            <person name="Ruiz-Trillo I."/>
            <person name="Young S.K."/>
            <person name="Zeng Q."/>
            <person name="Gargeya S."/>
            <person name="Alvarado L."/>
            <person name="Berlin A."/>
            <person name="Chapman S.B."/>
            <person name="Chen Z."/>
            <person name="Freedman E."/>
            <person name="Gellesch M."/>
            <person name="Goldberg J."/>
            <person name="Griggs A."/>
            <person name="Gujja S."/>
            <person name="Heilman E."/>
            <person name="Heiman D."/>
            <person name="Howarth C."/>
            <person name="Mehta T."/>
            <person name="Neiman D."/>
            <person name="Pearson M."/>
            <person name="Roberts A."/>
            <person name="Saif S."/>
            <person name="Shea T."/>
            <person name="Shenoy N."/>
            <person name="Sisk P."/>
            <person name="Stolte C."/>
            <person name="Sykes S."/>
            <person name="White J."/>
            <person name="Yandava C."/>
            <person name="Haas B."/>
            <person name="Nusbaum C."/>
            <person name="Birren B."/>
        </authorList>
    </citation>
    <scope>NUCLEOTIDE SEQUENCE [LARGE SCALE GENOMIC DNA]</scope>
    <source>
        <strain evidence="3 4">NRRL 6337</strain>
    </source>
</reference>
<dbReference type="Gene3D" id="3.40.50.720">
    <property type="entry name" value="NAD(P)-binding Rossmann-like Domain"/>
    <property type="match status" value="1"/>
</dbReference>
<dbReference type="OrthoDB" id="63935at2759"/>
<evidence type="ECO:0000313" key="4">
    <source>
        <dbReference type="Proteomes" id="UP000243308"/>
    </source>
</evidence>
<protein>
    <recommendedName>
        <fullName evidence="2">NAD(P)-binding domain-containing protein</fullName>
    </recommendedName>
</protein>
<dbReference type="AlphaFoldDB" id="A0A086TKG7"/>